<comment type="caution">
    <text evidence="1">The sequence shown here is derived from an EMBL/GenBank/DDBJ whole genome shotgun (WGS) entry which is preliminary data.</text>
</comment>
<dbReference type="RefSeq" id="WP_270686573.1">
    <property type="nucleotide sequence ID" value="NZ_JAQFWQ010000042.1"/>
</dbReference>
<accession>A0ABT4U583</accession>
<reference evidence="1 2" key="1">
    <citation type="submission" date="2023-01" db="EMBL/GenBank/DDBJ databases">
        <title>Draft genome sequence of Nocardiopsis sp. RSe5-2 isolated from halophytes.</title>
        <authorList>
            <person name="Duangmal K."/>
            <person name="Chantavorakit T."/>
        </authorList>
    </citation>
    <scope>NUCLEOTIDE SEQUENCE [LARGE SCALE GENOMIC DNA]</scope>
    <source>
        <strain evidence="1 2">RSe5-2</strain>
    </source>
</reference>
<proteinExistence type="predicted"/>
<gene>
    <name evidence="1" type="ORF">O4J56_15850</name>
</gene>
<evidence type="ECO:0000313" key="2">
    <source>
        <dbReference type="Proteomes" id="UP001527866"/>
    </source>
</evidence>
<dbReference type="Gene3D" id="3.40.830.10">
    <property type="entry name" value="LigB-like"/>
    <property type="match status" value="1"/>
</dbReference>
<protein>
    <recommendedName>
        <fullName evidence="3">Catalytic LigB subunit of aromatic ring-opening dioxygenase</fullName>
    </recommendedName>
</protein>
<organism evidence="1 2">
    <name type="scientific">Nocardiopsis endophytica</name>
    <dbReference type="NCBI Taxonomy" id="3018445"/>
    <lineage>
        <taxon>Bacteria</taxon>
        <taxon>Bacillati</taxon>
        <taxon>Actinomycetota</taxon>
        <taxon>Actinomycetes</taxon>
        <taxon>Streptosporangiales</taxon>
        <taxon>Nocardiopsidaceae</taxon>
        <taxon>Nocardiopsis</taxon>
    </lineage>
</organism>
<sequence>MLTAAAVCPFPPLLVPDVAAGAAADLDDLRRECGAVVGALNASGADRLVVVGPGERTRRYGPDSGGDLAPYGVPFPIGPQPPVLPLSLTIGRWLCEREGAAPDAYVEVASDAAPEECLALGAELAAEAPAVALLVMGDGSARRPPSSPGRPDDRAPAFDEEVASALARADADALARVDPALARELMAAGRPAWQVLAGATDGGAVKGELLAHEAPYGVGYFVARWTRD</sequence>
<dbReference type="SUPFAM" id="SSF53213">
    <property type="entry name" value="LigB-like"/>
    <property type="match status" value="1"/>
</dbReference>
<dbReference type="Proteomes" id="UP001527866">
    <property type="component" value="Unassembled WGS sequence"/>
</dbReference>
<evidence type="ECO:0008006" key="3">
    <source>
        <dbReference type="Google" id="ProtNLM"/>
    </source>
</evidence>
<keyword evidence="2" id="KW-1185">Reference proteome</keyword>
<name>A0ABT4U583_9ACTN</name>
<dbReference type="EMBL" id="JAQFWQ010000042">
    <property type="protein sequence ID" value="MDA2812118.1"/>
    <property type="molecule type" value="Genomic_DNA"/>
</dbReference>
<evidence type="ECO:0000313" key="1">
    <source>
        <dbReference type="EMBL" id="MDA2812118.1"/>
    </source>
</evidence>